<geneLocation type="plasmid" evidence="1">
    <name>pRIVM_C014947_1</name>
</geneLocation>
<protein>
    <submittedName>
        <fullName evidence="1">Uncharacterized protein</fullName>
    </submittedName>
</protein>
<keyword evidence="1" id="KW-0614">Plasmid</keyword>
<evidence type="ECO:0000313" key="1">
    <source>
        <dbReference type="EMBL" id="QOQ32018.1"/>
    </source>
</evidence>
<organism evidence="1">
    <name type="scientific">Klebsiella pneumoniae</name>
    <dbReference type="NCBI Taxonomy" id="573"/>
    <lineage>
        <taxon>Bacteria</taxon>
        <taxon>Pseudomonadati</taxon>
        <taxon>Pseudomonadota</taxon>
        <taxon>Gammaproteobacteria</taxon>
        <taxon>Enterobacterales</taxon>
        <taxon>Enterobacteriaceae</taxon>
        <taxon>Klebsiella/Raoultella group</taxon>
        <taxon>Klebsiella</taxon>
        <taxon>Klebsiella pneumoniae complex</taxon>
    </lineage>
</organism>
<sequence length="33" mass="3568">MKFGGVVPIVVASFLKKGGMPIMLSLFDATLNW</sequence>
<proteinExistence type="predicted"/>
<dbReference type="AlphaFoldDB" id="A0A7M1I0J9"/>
<name>A0A7M1I0J9_KLEPN</name>
<reference evidence="1" key="1">
    <citation type="journal article" date="2020" name="Sci. Rep.">
        <title>Plasmid diversity among genetically related Klebsiella pneumoniae blaKPC-2 and blaKPC-3 isolates collected in the Dutch national surveillance.</title>
        <authorList>
            <consortium name="Dutch CPE surveillance Study Group"/>
            <person name="Hendrickx A.P.A."/>
            <person name="Landman F."/>
            <person name="de Haan A."/>
            <person name="Borst D."/>
            <person name="Witteveen S."/>
            <person name="van Santen-Verheuvel M.G."/>
            <person name="van der Heide H.G.J."/>
            <person name="Schouls L.M."/>
        </authorList>
    </citation>
    <scope>NUCLEOTIDE SEQUENCE</scope>
    <source>
        <strain evidence="1">RIVM_C014947</strain>
    </source>
</reference>
<dbReference type="EMBL" id="MT560064">
    <property type="protein sequence ID" value="QOQ32018.1"/>
    <property type="molecule type" value="Genomic_DNA"/>
</dbReference>
<accession>A0A7M1I0J9</accession>
<gene>
    <name evidence="1" type="ORF">PMIDBGBA_05313</name>
</gene>